<keyword evidence="2" id="KW-1185">Reference proteome</keyword>
<accession>A0ACC1NTW9</accession>
<evidence type="ECO:0000313" key="1">
    <source>
        <dbReference type="EMBL" id="KAJ2982238.1"/>
    </source>
</evidence>
<protein>
    <submittedName>
        <fullName evidence="1">Uncharacterized protein</fullName>
    </submittedName>
</protein>
<organism evidence="1 2">
    <name type="scientific">Zarea fungicola</name>
    <dbReference type="NCBI Taxonomy" id="93591"/>
    <lineage>
        <taxon>Eukaryota</taxon>
        <taxon>Fungi</taxon>
        <taxon>Dikarya</taxon>
        <taxon>Ascomycota</taxon>
        <taxon>Pezizomycotina</taxon>
        <taxon>Sordariomycetes</taxon>
        <taxon>Hypocreomycetidae</taxon>
        <taxon>Hypocreales</taxon>
        <taxon>Cordycipitaceae</taxon>
        <taxon>Zarea</taxon>
    </lineage>
</organism>
<gene>
    <name evidence="1" type="ORF">NQ176_g1515</name>
</gene>
<name>A0ACC1NTW9_9HYPO</name>
<comment type="caution">
    <text evidence="1">The sequence shown here is derived from an EMBL/GenBank/DDBJ whole genome shotgun (WGS) entry which is preliminary data.</text>
</comment>
<proteinExistence type="predicted"/>
<evidence type="ECO:0000313" key="2">
    <source>
        <dbReference type="Proteomes" id="UP001143910"/>
    </source>
</evidence>
<dbReference type="Proteomes" id="UP001143910">
    <property type="component" value="Unassembled WGS sequence"/>
</dbReference>
<sequence>MHISVTNTVARGVPVLLPMAFDCPPLLDAMAAWSSAHLALQYPSLQDTALQHRGRALSNLTASLNTGTLTSEMCLAVAMAMCSMDTISVATSSSWSHHLAGAAAALQSKSSNLQAVSHSKASRPYLDATWLRSFEGKWLLRNFAYHDILMSVSLDRRPLIAGDYWMSTDDATADPYFAFASRIMLLTSEISVLNADCTEKFAYGAGSSQPSTGGALDSTDDLAADSDFEVLLRRAYSLAMSLREWELPTTVSGDEPLALLSETYRSAALIYLDRVVRKHFPHYLANVIPEGVQLYVASICDIAQKIPEGSLSECSLLFPIFIAGGEAEDEQHIECLRNRLFTMNKWRKFRNVDACREVLEQVWRCGDEYRHGLRPDRVDWRDVLEQKGWQLALS</sequence>
<reference evidence="1" key="1">
    <citation type="submission" date="2022-08" db="EMBL/GenBank/DDBJ databases">
        <title>Genome Sequence of Lecanicillium fungicola.</title>
        <authorList>
            <person name="Buettner E."/>
        </authorList>
    </citation>
    <scope>NUCLEOTIDE SEQUENCE</scope>
    <source>
        <strain evidence="1">Babe33</strain>
    </source>
</reference>
<dbReference type="EMBL" id="JANJQO010000087">
    <property type="protein sequence ID" value="KAJ2982238.1"/>
    <property type="molecule type" value="Genomic_DNA"/>
</dbReference>